<keyword evidence="3" id="KW-1185">Reference proteome</keyword>
<proteinExistence type="predicted"/>
<name>A0ABW5FVL4_9PSEU</name>
<evidence type="ECO:0000256" key="1">
    <source>
        <dbReference type="SAM" id="Phobius"/>
    </source>
</evidence>
<evidence type="ECO:0000313" key="3">
    <source>
        <dbReference type="Proteomes" id="UP001597417"/>
    </source>
</evidence>
<keyword evidence="1" id="KW-0472">Membrane</keyword>
<feature type="transmembrane region" description="Helical" evidence="1">
    <location>
        <begin position="32"/>
        <end position="54"/>
    </location>
</feature>
<feature type="transmembrane region" description="Helical" evidence="1">
    <location>
        <begin position="66"/>
        <end position="87"/>
    </location>
</feature>
<evidence type="ECO:0000313" key="2">
    <source>
        <dbReference type="EMBL" id="MFD2418255.1"/>
    </source>
</evidence>
<sequence length="126" mass="12264">MSVRHLLATPAAAHLLAQSADPSSYGFTPARIWASAAALLALVGAVIGGLALNRSVRRVRNSGRKGAIVALAAGLIAMVNGVVNLAVADGGPGTGNGVVGAGVAVVLGLVAIVLGGPALARSRRTA</sequence>
<dbReference type="Proteomes" id="UP001597417">
    <property type="component" value="Unassembled WGS sequence"/>
</dbReference>
<dbReference type="InterPro" id="IPR045770">
    <property type="entry name" value="DUF6223"/>
</dbReference>
<dbReference type="Pfam" id="PF19733">
    <property type="entry name" value="DUF6223"/>
    <property type="match status" value="1"/>
</dbReference>
<accession>A0ABW5FVL4</accession>
<feature type="transmembrane region" description="Helical" evidence="1">
    <location>
        <begin position="99"/>
        <end position="120"/>
    </location>
</feature>
<dbReference type="RefSeq" id="WP_378266204.1">
    <property type="nucleotide sequence ID" value="NZ_JBHUKR010000007.1"/>
</dbReference>
<keyword evidence="1" id="KW-0812">Transmembrane</keyword>
<organism evidence="2 3">
    <name type="scientific">Amycolatopsis pigmentata</name>
    <dbReference type="NCBI Taxonomy" id="450801"/>
    <lineage>
        <taxon>Bacteria</taxon>
        <taxon>Bacillati</taxon>
        <taxon>Actinomycetota</taxon>
        <taxon>Actinomycetes</taxon>
        <taxon>Pseudonocardiales</taxon>
        <taxon>Pseudonocardiaceae</taxon>
        <taxon>Amycolatopsis</taxon>
    </lineage>
</organism>
<dbReference type="EMBL" id="JBHUKR010000007">
    <property type="protein sequence ID" value="MFD2418255.1"/>
    <property type="molecule type" value="Genomic_DNA"/>
</dbReference>
<gene>
    <name evidence="2" type="ORF">ACFSXZ_18185</name>
</gene>
<reference evidence="3" key="1">
    <citation type="journal article" date="2019" name="Int. J. Syst. Evol. Microbiol.">
        <title>The Global Catalogue of Microorganisms (GCM) 10K type strain sequencing project: providing services to taxonomists for standard genome sequencing and annotation.</title>
        <authorList>
            <consortium name="The Broad Institute Genomics Platform"/>
            <consortium name="The Broad Institute Genome Sequencing Center for Infectious Disease"/>
            <person name="Wu L."/>
            <person name="Ma J."/>
        </authorList>
    </citation>
    <scope>NUCLEOTIDE SEQUENCE [LARGE SCALE GENOMIC DNA]</scope>
    <source>
        <strain evidence="3">CGMCC 4.7645</strain>
    </source>
</reference>
<keyword evidence="1" id="KW-1133">Transmembrane helix</keyword>
<protein>
    <submittedName>
        <fullName evidence="2">DUF6223 family protein</fullName>
    </submittedName>
</protein>
<comment type="caution">
    <text evidence="2">The sequence shown here is derived from an EMBL/GenBank/DDBJ whole genome shotgun (WGS) entry which is preliminary data.</text>
</comment>